<keyword evidence="1" id="KW-0812">Transmembrane</keyword>
<evidence type="ECO:0000313" key="5">
    <source>
        <dbReference type="Proteomes" id="UP000755577"/>
    </source>
</evidence>
<dbReference type="AlphaFoldDB" id="A0A6P2GIR6"/>
<dbReference type="EMBL" id="JAFCIQ010000039">
    <property type="protein sequence ID" value="MBM2771244.1"/>
    <property type="molecule type" value="Genomic_DNA"/>
</dbReference>
<evidence type="ECO:0000313" key="2">
    <source>
        <dbReference type="EMBL" id="MBM2771244.1"/>
    </source>
</evidence>
<dbReference type="GeneID" id="56504374"/>
<evidence type="ECO:0000313" key="3">
    <source>
        <dbReference type="EMBL" id="VVU53625.1"/>
    </source>
</evidence>
<dbReference type="Proteomes" id="UP000494201">
    <property type="component" value="Unassembled WGS sequence"/>
</dbReference>
<organism evidence="3 4">
    <name type="scientific">Burkholderia anthina</name>
    <dbReference type="NCBI Taxonomy" id="179879"/>
    <lineage>
        <taxon>Bacteria</taxon>
        <taxon>Pseudomonadati</taxon>
        <taxon>Pseudomonadota</taxon>
        <taxon>Betaproteobacteria</taxon>
        <taxon>Burkholderiales</taxon>
        <taxon>Burkholderiaceae</taxon>
        <taxon>Burkholderia</taxon>
        <taxon>Burkholderia cepacia complex</taxon>
    </lineage>
</organism>
<keyword evidence="1" id="KW-1133">Transmembrane helix</keyword>
<name>A0A6P2GIR6_9BURK</name>
<keyword evidence="1" id="KW-0472">Membrane</keyword>
<gene>
    <name evidence="3" type="ORF">BAN20980_06296</name>
    <name evidence="2" type="ORF">JQK92_33085</name>
</gene>
<accession>A0A6P2GIR6</accession>
<dbReference type="Proteomes" id="UP000755577">
    <property type="component" value="Unassembled WGS sequence"/>
</dbReference>
<dbReference type="EMBL" id="CABVLY010000036">
    <property type="protein sequence ID" value="VVU53625.1"/>
    <property type="molecule type" value="Genomic_DNA"/>
</dbReference>
<evidence type="ECO:0000313" key="4">
    <source>
        <dbReference type="Proteomes" id="UP000494201"/>
    </source>
</evidence>
<feature type="transmembrane region" description="Helical" evidence="1">
    <location>
        <begin position="54"/>
        <end position="73"/>
    </location>
</feature>
<keyword evidence="5" id="KW-1185">Reference proteome</keyword>
<protein>
    <submittedName>
        <fullName evidence="3">Uncharacterized protein</fullName>
    </submittedName>
</protein>
<sequence length="89" mass="9440">MSFQSFALRLKRLVHIACDRSFVSALSPLAHAFGNWRGTALAHLPAAPRPLDCALLGAMAAAVALVALLCSVASRVGFAQVWRIGGWLP</sequence>
<dbReference type="RefSeq" id="WP_096508111.1">
    <property type="nucleotide sequence ID" value="NZ_CABVLY010000036.1"/>
</dbReference>
<reference evidence="3 4" key="1">
    <citation type="submission" date="2019-09" db="EMBL/GenBank/DDBJ databases">
        <authorList>
            <person name="Depoorter E."/>
        </authorList>
    </citation>
    <scope>NUCLEOTIDE SEQUENCE [LARGE SCALE GENOMIC DNA]</scope>
    <source>
        <strain evidence="3">LMG 20980</strain>
    </source>
</reference>
<reference evidence="2 5" key="2">
    <citation type="submission" date="2021-02" db="EMBL/GenBank/DDBJ databases">
        <title>Draft genome of the type strains Burkholderia anthina DSM16086.</title>
        <authorList>
            <person name="Hertel R."/>
            <person name="Meissner J."/>
            <person name="Poehlein A."/>
            <person name="Daniel R."/>
            <person name="Commichau F.M."/>
        </authorList>
    </citation>
    <scope>NUCLEOTIDE SEQUENCE [LARGE SCALE GENOMIC DNA]</scope>
    <source>
        <strain evidence="2 5">DSM 16086</strain>
    </source>
</reference>
<proteinExistence type="predicted"/>
<evidence type="ECO:0000256" key="1">
    <source>
        <dbReference type="SAM" id="Phobius"/>
    </source>
</evidence>